<sequence length="284" mass="30734">MKAVRVLAATVAVLVLSGCVAGPDAADGERPAVEIVPDAAVLDEATGTMRGPIDTYGLDPRERRLLDRASDLLIEDCVHRSGRELTLIDVLQYPPSTQWSLNYFGPWTTERAARTGLAPPADDRAEASRAEDEAMPADTYAAIMDCLDPEVMTEEAAVLEQRGPEESLVERGRSSSFHWASEDAVWQEALGRLQGCMGDRGYVYDASRSPYLPTITGEPDGEAGIRAALDHVECLGETGAAQTFVDVVAAYQVAFITENEGALVAEEKETRERVALAERVISEH</sequence>
<feature type="chain" id="PRO_5040886117" evidence="2">
    <location>
        <begin position="22"/>
        <end position="284"/>
    </location>
</feature>
<reference evidence="3" key="1">
    <citation type="submission" date="2022-06" db="EMBL/GenBank/DDBJ databases">
        <title>Whole genome shotgun sequencing (WGS) of Rathayibacter sp. ZW T2_19, isolated from stored onions (Allium cepa).</title>
        <authorList>
            <person name="Stoll D.A."/>
            <person name="Huch M."/>
        </authorList>
    </citation>
    <scope>NUCLEOTIDE SEQUENCE</scope>
    <source>
        <strain evidence="3">ZW T2_19</strain>
    </source>
</reference>
<organism evidence="3 4">
    <name type="scientific">Rathayibacter rubneri</name>
    <dbReference type="NCBI Taxonomy" id="2950106"/>
    <lineage>
        <taxon>Bacteria</taxon>
        <taxon>Bacillati</taxon>
        <taxon>Actinomycetota</taxon>
        <taxon>Actinomycetes</taxon>
        <taxon>Micrococcales</taxon>
        <taxon>Microbacteriaceae</taxon>
        <taxon>Rathayibacter</taxon>
    </lineage>
</organism>
<evidence type="ECO:0000256" key="1">
    <source>
        <dbReference type="SAM" id="MobiDB-lite"/>
    </source>
</evidence>
<protein>
    <submittedName>
        <fullName evidence="3">Uncharacterized protein</fullName>
    </submittedName>
</protein>
<dbReference type="PROSITE" id="PS51257">
    <property type="entry name" value="PROKAR_LIPOPROTEIN"/>
    <property type="match status" value="1"/>
</dbReference>
<dbReference type="Proteomes" id="UP001155240">
    <property type="component" value="Unassembled WGS sequence"/>
</dbReference>
<evidence type="ECO:0000313" key="4">
    <source>
        <dbReference type="Proteomes" id="UP001155240"/>
    </source>
</evidence>
<keyword evidence="4" id="KW-1185">Reference proteome</keyword>
<evidence type="ECO:0000256" key="2">
    <source>
        <dbReference type="SAM" id="SignalP"/>
    </source>
</evidence>
<feature type="signal peptide" evidence="2">
    <location>
        <begin position="1"/>
        <end position="21"/>
    </location>
</feature>
<dbReference type="RefSeq" id="WP_251947361.1">
    <property type="nucleotide sequence ID" value="NZ_JAMRYM010000089.1"/>
</dbReference>
<dbReference type="AlphaFoldDB" id="A0A9X2IUC0"/>
<evidence type="ECO:0000313" key="3">
    <source>
        <dbReference type="EMBL" id="MCM6763872.1"/>
    </source>
</evidence>
<accession>A0A9X2IUC0</accession>
<feature type="region of interest" description="Disordered" evidence="1">
    <location>
        <begin position="115"/>
        <end position="134"/>
    </location>
</feature>
<name>A0A9X2IUC0_9MICO</name>
<keyword evidence="2" id="KW-0732">Signal</keyword>
<feature type="compositionally biased region" description="Basic and acidic residues" evidence="1">
    <location>
        <begin position="121"/>
        <end position="132"/>
    </location>
</feature>
<proteinExistence type="predicted"/>
<comment type="caution">
    <text evidence="3">The sequence shown here is derived from an EMBL/GenBank/DDBJ whole genome shotgun (WGS) entry which is preliminary data.</text>
</comment>
<gene>
    <name evidence="3" type="ORF">NB037_15755</name>
</gene>
<dbReference type="EMBL" id="JAMRYM010000089">
    <property type="protein sequence ID" value="MCM6763872.1"/>
    <property type="molecule type" value="Genomic_DNA"/>
</dbReference>